<keyword evidence="4" id="KW-1185">Reference proteome</keyword>
<dbReference type="EMBL" id="JACJID010000002">
    <property type="protein sequence ID" value="MBA8925793.1"/>
    <property type="molecule type" value="Genomic_DNA"/>
</dbReference>
<evidence type="ECO:0000256" key="1">
    <source>
        <dbReference type="SAM" id="MobiDB-lite"/>
    </source>
</evidence>
<organism evidence="3 4">
    <name type="scientific">Kutzneria viridogrisea</name>
    <dbReference type="NCBI Taxonomy" id="47990"/>
    <lineage>
        <taxon>Bacteria</taxon>
        <taxon>Bacillati</taxon>
        <taxon>Actinomycetota</taxon>
        <taxon>Actinomycetes</taxon>
        <taxon>Pseudonocardiales</taxon>
        <taxon>Pseudonocardiaceae</taxon>
        <taxon>Kutzneria</taxon>
    </lineage>
</organism>
<feature type="region of interest" description="Disordered" evidence="1">
    <location>
        <begin position="249"/>
        <end position="274"/>
    </location>
</feature>
<dbReference type="Proteomes" id="UP000517916">
    <property type="component" value="Unassembled WGS sequence"/>
</dbReference>
<feature type="domain" description="DUF222" evidence="2">
    <location>
        <begin position="29"/>
        <end position="180"/>
    </location>
</feature>
<evidence type="ECO:0000313" key="4">
    <source>
        <dbReference type="Proteomes" id="UP000517916"/>
    </source>
</evidence>
<sequence length="274" mass="29648">MKKLKDLVSAVDVLAMQAAASRSDADLEEMIQVCARQSTRLQALVAEHVAVMADRQAGDASGSREPAEFLKKKCHYSGREAAALSRDAQVLKQSLPVTREALKRGEVTWSHARAVVRAVDQLGVEEVADREAHWIGEVAAQRGPERLQRLIRARVYESVPGATVDCADRRRRTRELKLILRDNAGYDVRGYLSLEEGVLIKQIAAVSGATELDAVMSVLGHWLHGDQGPIRAPGGPRLRLAADEVAAVPQEGGGRRGQAAGAECSRRPQPAACV</sequence>
<comment type="caution">
    <text evidence="3">The sequence shown here is derived from an EMBL/GenBank/DDBJ whole genome shotgun (WGS) entry which is preliminary data.</text>
</comment>
<gene>
    <name evidence="3" type="ORF">BC739_002992</name>
</gene>
<dbReference type="RefSeq" id="WP_182837467.1">
    <property type="nucleotide sequence ID" value="NZ_BAAABQ010000059.1"/>
</dbReference>
<reference evidence="3 4" key="1">
    <citation type="submission" date="2020-08" db="EMBL/GenBank/DDBJ databases">
        <title>Genomic Encyclopedia of Archaeal and Bacterial Type Strains, Phase II (KMG-II): from individual species to whole genera.</title>
        <authorList>
            <person name="Goeker M."/>
        </authorList>
    </citation>
    <scope>NUCLEOTIDE SEQUENCE [LARGE SCALE GENOMIC DNA]</scope>
    <source>
        <strain evidence="3 4">DSM 43850</strain>
    </source>
</reference>
<protein>
    <recommendedName>
        <fullName evidence="2">DUF222 domain-containing protein</fullName>
    </recommendedName>
</protein>
<evidence type="ECO:0000313" key="3">
    <source>
        <dbReference type="EMBL" id="MBA8925793.1"/>
    </source>
</evidence>
<name>A0ABR6BFY2_9PSEU</name>
<accession>A0ABR6BFY2</accession>
<dbReference type="InterPro" id="IPR003870">
    <property type="entry name" value="DUF222"/>
</dbReference>
<evidence type="ECO:0000259" key="2">
    <source>
        <dbReference type="Pfam" id="PF02720"/>
    </source>
</evidence>
<dbReference type="Pfam" id="PF02720">
    <property type="entry name" value="DUF222"/>
    <property type="match status" value="1"/>
</dbReference>
<proteinExistence type="predicted"/>